<evidence type="ECO:0000259" key="12">
    <source>
        <dbReference type="PROSITE" id="PS51721"/>
    </source>
</evidence>
<dbReference type="InterPro" id="IPR004881">
    <property type="entry name" value="Ribosome_biogen_GTPase_RsgA"/>
</dbReference>
<dbReference type="Pfam" id="PF03193">
    <property type="entry name" value="RsgA_GTPase"/>
    <property type="match status" value="1"/>
</dbReference>
<dbReference type="CDD" id="cd01854">
    <property type="entry name" value="YjeQ_EngC"/>
    <property type="match status" value="1"/>
</dbReference>
<keyword evidence="2 10" id="KW-0690">Ribosome biogenesis</keyword>
<accession>A0ABP8AJ47</accession>
<evidence type="ECO:0000256" key="7">
    <source>
        <dbReference type="ARBA" id="ARBA00022833"/>
    </source>
</evidence>
<feature type="binding site" evidence="10">
    <location>
        <position position="348"/>
    </location>
    <ligand>
        <name>Zn(2+)</name>
        <dbReference type="ChEBI" id="CHEBI:29105"/>
    </ligand>
</feature>
<evidence type="ECO:0000256" key="5">
    <source>
        <dbReference type="ARBA" id="ARBA00022741"/>
    </source>
</evidence>
<keyword evidence="14" id="KW-1185">Reference proteome</keyword>
<dbReference type="InterPro" id="IPR010914">
    <property type="entry name" value="RsgA_GTPase_dom"/>
</dbReference>
<comment type="subcellular location">
    <subcellularLocation>
        <location evidence="10">Cytoplasm</location>
    </subcellularLocation>
</comment>
<feature type="binding site" evidence="10">
    <location>
        <begin position="253"/>
        <end position="261"/>
    </location>
    <ligand>
        <name>GTP</name>
        <dbReference type="ChEBI" id="CHEBI:37565"/>
    </ligand>
</feature>
<feature type="binding site" evidence="10">
    <location>
        <position position="340"/>
    </location>
    <ligand>
        <name>Zn(2+)</name>
        <dbReference type="ChEBI" id="CHEBI:29105"/>
    </ligand>
</feature>
<keyword evidence="4 10" id="KW-0699">rRNA-binding</keyword>
<feature type="binding site" evidence="10">
    <location>
        <begin position="199"/>
        <end position="202"/>
    </location>
    <ligand>
        <name>GTP</name>
        <dbReference type="ChEBI" id="CHEBI:37565"/>
    </ligand>
</feature>
<comment type="caution">
    <text evidence="13">The sequence shown here is derived from an EMBL/GenBank/DDBJ whole genome shotgun (WGS) entry which is preliminary data.</text>
</comment>
<dbReference type="SUPFAM" id="SSF50249">
    <property type="entry name" value="Nucleic acid-binding proteins"/>
    <property type="match status" value="1"/>
</dbReference>
<dbReference type="Pfam" id="PF16745">
    <property type="entry name" value="RsgA_N"/>
    <property type="match status" value="1"/>
</dbReference>
<dbReference type="EC" id="3.6.1.-" evidence="10"/>
<gene>
    <name evidence="13" type="primary">rsgA_2</name>
    <name evidence="10" type="synonym">rsgA</name>
    <name evidence="13" type="ORF">GCM10022218_45680</name>
</gene>
<dbReference type="PANTHER" id="PTHR32120">
    <property type="entry name" value="SMALL RIBOSOMAL SUBUNIT BIOGENESIS GTPASE RSGA"/>
    <property type="match status" value="1"/>
</dbReference>
<dbReference type="PROSITE" id="PS51721">
    <property type="entry name" value="G_CP"/>
    <property type="match status" value="1"/>
</dbReference>
<dbReference type="EMBL" id="BAAAZK010000008">
    <property type="protein sequence ID" value="GAA4184789.1"/>
    <property type="molecule type" value="Genomic_DNA"/>
</dbReference>
<feature type="binding site" evidence="10">
    <location>
        <position position="342"/>
    </location>
    <ligand>
        <name>Zn(2+)</name>
        <dbReference type="ChEBI" id="CHEBI:29105"/>
    </ligand>
</feature>
<keyword evidence="5 10" id="KW-0547">Nucleotide-binding</keyword>
<feature type="domain" description="CP-type G" evidence="12">
    <location>
        <begin position="150"/>
        <end position="311"/>
    </location>
</feature>
<dbReference type="SUPFAM" id="SSF52540">
    <property type="entry name" value="P-loop containing nucleoside triphosphate hydrolases"/>
    <property type="match status" value="1"/>
</dbReference>
<protein>
    <recommendedName>
        <fullName evidence="10">Small ribosomal subunit biogenesis GTPase RsgA</fullName>
        <ecNumber evidence="10">3.6.1.-</ecNumber>
    </recommendedName>
</protein>
<comment type="function">
    <text evidence="10">One of several proteins that assist in the late maturation steps of the functional core of the 30S ribosomal subunit. Helps release RbfA from mature subunits. May play a role in the assembly of ribosomal proteins into the subunit. Circularly permuted GTPase that catalyzes slow GTP hydrolysis, GTPase activity is stimulated by the 30S ribosomal subunit.</text>
</comment>
<comment type="cofactor">
    <cofactor evidence="10">
        <name>Zn(2+)</name>
        <dbReference type="ChEBI" id="CHEBI:29105"/>
    </cofactor>
    <text evidence="10">Binds 1 zinc ion per subunit.</text>
</comment>
<evidence type="ECO:0000313" key="14">
    <source>
        <dbReference type="Proteomes" id="UP001500167"/>
    </source>
</evidence>
<dbReference type="InterPro" id="IPR030378">
    <property type="entry name" value="G_CP_dom"/>
</dbReference>
<keyword evidence="6 10" id="KW-0378">Hydrolase</keyword>
<dbReference type="PANTHER" id="PTHR32120:SF11">
    <property type="entry name" value="SMALL RIBOSOMAL SUBUNIT BIOGENESIS GTPASE RSGA 1, MITOCHONDRIAL-RELATED"/>
    <property type="match status" value="1"/>
</dbReference>
<dbReference type="Gene3D" id="1.10.40.50">
    <property type="entry name" value="Probable gtpase engc, domain 3"/>
    <property type="match status" value="1"/>
</dbReference>
<evidence type="ECO:0000256" key="10">
    <source>
        <dbReference type="HAMAP-Rule" id="MF_01820"/>
    </source>
</evidence>
<proteinExistence type="inferred from homology"/>
<evidence type="ECO:0000256" key="8">
    <source>
        <dbReference type="ARBA" id="ARBA00022884"/>
    </source>
</evidence>
<dbReference type="Gene3D" id="3.40.50.300">
    <property type="entry name" value="P-loop containing nucleotide triphosphate hydrolases"/>
    <property type="match status" value="1"/>
</dbReference>
<evidence type="ECO:0000313" key="13">
    <source>
        <dbReference type="EMBL" id="GAA4184789.1"/>
    </source>
</evidence>
<feature type="domain" description="EngC GTPase" evidence="11">
    <location>
        <begin position="159"/>
        <end position="309"/>
    </location>
</feature>
<keyword evidence="9 10" id="KW-0342">GTP-binding</keyword>
<dbReference type="InterPro" id="IPR012340">
    <property type="entry name" value="NA-bd_OB-fold"/>
</dbReference>
<dbReference type="Gene3D" id="2.40.50.140">
    <property type="entry name" value="Nucleic acid-binding proteins"/>
    <property type="match status" value="1"/>
</dbReference>
<dbReference type="Proteomes" id="UP001500167">
    <property type="component" value="Unassembled WGS sequence"/>
</dbReference>
<dbReference type="NCBIfam" id="TIGR00157">
    <property type="entry name" value="ribosome small subunit-dependent GTPase A"/>
    <property type="match status" value="1"/>
</dbReference>
<evidence type="ECO:0000256" key="9">
    <source>
        <dbReference type="ARBA" id="ARBA00023134"/>
    </source>
</evidence>
<evidence type="ECO:0000259" key="11">
    <source>
        <dbReference type="PROSITE" id="PS50936"/>
    </source>
</evidence>
<evidence type="ECO:0000256" key="3">
    <source>
        <dbReference type="ARBA" id="ARBA00022723"/>
    </source>
</evidence>
<evidence type="ECO:0000256" key="2">
    <source>
        <dbReference type="ARBA" id="ARBA00022517"/>
    </source>
</evidence>
<dbReference type="PROSITE" id="PS50936">
    <property type="entry name" value="ENGC_GTPASE"/>
    <property type="match status" value="1"/>
</dbReference>
<evidence type="ECO:0000256" key="4">
    <source>
        <dbReference type="ARBA" id="ARBA00022730"/>
    </source>
</evidence>
<feature type="binding site" evidence="10">
    <location>
        <position position="335"/>
    </location>
    <ligand>
        <name>Zn(2+)</name>
        <dbReference type="ChEBI" id="CHEBI:29105"/>
    </ligand>
</feature>
<keyword evidence="3 10" id="KW-0479">Metal-binding</keyword>
<dbReference type="CDD" id="cd04466">
    <property type="entry name" value="S1_YloQ_GTPase"/>
    <property type="match status" value="1"/>
</dbReference>
<keyword evidence="8 10" id="KW-0694">RNA-binding</keyword>
<comment type="subunit">
    <text evidence="10">Monomer. Associates with 30S ribosomal subunit, binds 16S rRNA.</text>
</comment>
<evidence type="ECO:0000256" key="6">
    <source>
        <dbReference type="ARBA" id="ARBA00022801"/>
    </source>
</evidence>
<keyword evidence="7 10" id="KW-0862">Zinc</keyword>
<organism evidence="13 14">
    <name type="scientific">Sphingobacterium ginsenosidimutans</name>
    <dbReference type="NCBI Taxonomy" id="687845"/>
    <lineage>
        <taxon>Bacteria</taxon>
        <taxon>Pseudomonadati</taxon>
        <taxon>Bacteroidota</taxon>
        <taxon>Sphingobacteriia</taxon>
        <taxon>Sphingobacteriales</taxon>
        <taxon>Sphingobacteriaceae</taxon>
        <taxon>Sphingobacterium</taxon>
    </lineage>
</organism>
<name>A0ABP8AJ47_9SPHI</name>
<dbReference type="HAMAP" id="MF_01820">
    <property type="entry name" value="GTPase_RsgA"/>
    <property type="match status" value="1"/>
</dbReference>
<dbReference type="InterPro" id="IPR027417">
    <property type="entry name" value="P-loop_NTPase"/>
</dbReference>
<dbReference type="InterPro" id="IPR031944">
    <property type="entry name" value="RsgA_N"/>
</dbReference>
<evidence type="ECO:0000256" key="1">
    <source>
        <dbReference type="ARBA" id="ARBA00022490"/>
    </source>
</evidence>
<comment type="similarity">
    <text evidence="10">Belongs to the TRAFAC class YlqF/YawG GTPase family. RsgA subfamily.</text>
</comment>
<reference evidence="14" key="1">
    <citation type="journal article" date="2019" name="Int. J. Syst. Evol. Microbiol.">
        <title>The Global Catalogue of Microorganisms (GCM) 10K type strain sequencing project: providing services to taxonomists for standard genome sequencing and annotation.</title>
        <authorList>
            <consortium name="The Broad Institute Genomics Platform"/>
            <consortium name="The Broad Institute Genome Sequencing Center for Infectious Disease"/>
            <person name="Wu L."/>
            <person name="Ma J."/>
        </authorList>
    </citation>
    <scope>NUCLEOTIDE SEQUENCE [LARGE SCALE GENOMIC DNA]</scope>
    <source>
        <strain evidence="14">JCM 16722</strain>
    </source>
</reference>
<keyword evidence="1 10" id="KW-0963">Cytoplasm</keyword>
<sequence>MIAPVFNPVEVMRGVLLKAKYALYIRAMPSKRNSFFTKLNFSLLTKVRNSSNRKFNKFFRFLCYDTFNATGSMRGLVTKSTGSWYQVLGEDGKRYDCRIKGKFRTKGIKTTNPVAVGDWVHFDVEPDLESAVIRELEPRRNYIIRKSVNLSKQTQIIGANLDQAFLVVTLASPPTSLGFIDRFLVTTEAYGIPAVLIFNKLDLFSDEGLEILADYKAIYERIGYPCYEISALTGKNIDVVKGLLQNKITLVSGHSGVGKSTLINAIVPEYGLKTGEISDWSDKGKHTTTFAEMFDLPFEGKLIDTPGIRELGIVDIEKQELSHFFPEMRALMNQCRFNNCRHINEPGCVIMQAVEEGEIESSRYDSYLSIYHNEDSRA</sequence>